<reference evidence="2 3" key="1">
    <citation type="journal article" date="2011" name="Genome Res.">
        <title>Phylogeny-wide analysis of social amoeba genomes highlights ancient origins for complex intercellular communication.</title>
        <authorList>
            <person name="Heidel A.J."/>
            <person name="Lawal H.M."/>
            <person name="Felder M."/>
            <person name="Schilde C."/>
            <person name="Helps N.R."/>
            <person name="Tunggal B."/>
            <person name="Rivero F."/>
            <person name="John U."/>
            <person name="Schleicher M."/>
            <person name="Eichinger L."/>
            <person name="Platzer M."/>
            <person name="Noegel A.A."/>
            <person name="Schaap P."/>
            <person name="Gloeckner G."/>
        </authorList>
    </citation>
    <scope>NUCLEOTIDE SEQUENCE [LARGE SCALE GENOMIC DNA]</scope>
    <source>
        <strain evidence="3">ATCC 26659 / Pp 5 / PN500</strain>
    </source>
</reference>
<dbReference type="PANTHER" id="PTHR16189">
    <property type="entry name" value="TRANSMEMBRANE PROTEIN 104-RELATED"/>
    <property type="match status" value="1"/>
</dbReference>
<gene>
    <name evidence="2" type="ORF">PPL_09081</name>
</gene>
<feature type="transmembrane region" description="Helical" evidence="1">
    <location>
        <begin position="114"/>
        <end position="137"/>
    </location>
</feature>
<dbReference type="PANTHER" id="PTHR16189:SF15">
    <property type="entry name" value="AMINO ACID TRANSPORTER TRANSMEMBRANE DOMAIN-CONTAINING PROTEIN"/>
    <property type="match status" value="1"/>
</dbReference>
<keyword evidence="1" id="KW-1133">Transmembrane helix</keyword>
<proteinExistence type="predicted"/>
<feature type="transmembrane region" description="Helical" evidence="1">
    <location>
        <begin position="73"/>
        <end position="93"/>
    </location>
</feature>
<dbReference type="GeneID" id="31364557"/>
<feature type="transmembrane region" description="Helical" evidence="1">
    <location>
        <begin position="228"/>
        <end position="255"/>
    </location>
</feature>
<dbReference type="RefSeq" id="XP_020430554.1">
    <property type="nucleotide sequence ID" value="XM_020579879.1"/>
</dbReference>
<name>D3BKJ9_HETP5</name>
<organism evidence="2 3">
    <name type="scientific">Heterostelium pallidum (strain ATCC 26659 / Pp 5 / PN500)</name>
    <name type="common">Cellular slime mold</name>
    <name type="synonym">Polysphondylium pallidum</name>
    <dbReference type="NCBI Taxonomy" id="670386"/>
    <lineage>
        <taxon>Eukaryota</taxon>
        <taxon>Amoebozoa</taxon>
        <taxon>Evosea</taxon>
        <taxon>Eumycetozoa</taxon>
        <taxon>Dictyostelia</taxon>
        <taxon>Acytosteliales</taxon>
        <taxon>Acytosteliaceae</taxon>
        <taxon>Heterostelium</taxon>
    </lineage>
</organism>
<protein>
    <recommendedName>
        <fullName evidence="4">Amino acid transporter transmembrane domain-containing protein</fullName>
    </recommendedName>
</protein>
<keyword evidence="3" id="KW-1185">Reference proteome</keyword>
<feature type="transmembrane region" description="Helical" evidence="1">
    <location>
        <begin position="149"/>
        <end position="174"/>
    </location>
</feature>
<dbReference type="EMBL" id="ADBJ01000038">
    <property type="protein sequence ID" value="EFA78429.1"/>
    <property type="molecule type" value="Genomic_DNA"/>
</dbReference>
<dbReference type="InParanoid" id="D3BKJ9"/>
<dbReference type="FunCoup" id="D3BKJ9">
    <property type="interactions" value="1"/>
</dbReference>
<accession>D3BKJ9</accession>
<evidence type="ECO:0008006" key="4">
    <source>
        <dbReference type="Google" id="ProtNLM"/>
    </source>
</evidence>
<dbReference type="AlphaFoldDB" id="D3BKJ9"/>
<evidence type="ECO:0000313" key="3">
    <source>
        <dbReference type="Proteomes" id="UP000001396"/>
    </source>
</evidence>
<sequence length="341" mass="38794">MEPHIEPHATINNYVDVYYEEEEDDGGDETQVLIEGGELLIPKDISIRSERGHSLGQKSISTIGSFIFIVNQIYGPGVLSIPVSIDQFFLLIFKKTFALNIYPHFEFLSTDDITSLYTSGSINITIGYLLICLISIPTSFMNLDDNVKIVQTLSFIFLFLLLAEFIIQFILNGLELDRVPVVGDNFGQLVSVFIFSWAYPMFIPSWVNEKKDSVSVNKVVWASGVFSWFGYLFIGLLCALSYHAVNFIIPFIVYLKATSSSSKLRNNDHDNNNNNIVNEYDRYDEQKIDNTISPVQPYPKRFEKYNRHITKAILLITVTVCLSQIVYDIVLSVQGHDILDH</sequence>
<evidence type="ECO:0000313" key="2">
    <source>
        <dbReference type="EMBL" id="EFA78429.1"/>
    </source>
</evidence>
<evidence type="ECO:0000256" key="1">
    <source>
        <dbReference type="SAM" id="Phobius"/>
    </source>
</evidence>
<keyword evidence="1" id="KW-0472">Membrane</keyword>
<keyword evidence="1" id="KW-0812">Transmembrane</keyword>
<feature type="transmembrane region" description="Helical" evidence="1">
    <location>
        <begin position="186"/>
        <end position="208"/>
    </location>
</feature>
<dbReference type="Proteomes" id="UP000001396">
    <property type="component" value="Unassembled WGS sequence"/>
</dbReference>
<comment type="caution">
    <text evidence="2">The sequence shown here is derived from an EMBL/GenBank/DDBJ whole genome shotgun (WGS) entry which is preliminary data.</text>
</comment>